<keyword evidence="2" id="KW-1185">Reference proteome</keyword>
<dbReference type="GeneID" id="68293594"/>
<dbReference type="Proteomes" id="UP000825890">
    <property type="component" value="Unassembled WGS sequence"/>
</dbReference>
<comment type="caution">
    <text evidence="1">The sequence shown here is derived from an EMBL/GenBank/DDBJ whole genome shotgun (WGS) entry which is preliminary data.</text>
</comment>
<protein>
    <submittedName>
        <fullName evidence="1">Uncharacterized protein</fullName>
    </submittedName>
</protein>
<proteinExistence type="predicted"/>
<organism evidence="1 2">
    <name type="scientific">Cercospora kikuchii</name>
    <dbReference type="NCBI Taxonomy" id="84275"/>
    <lineage>
        <taxon>Eukaryota</taxon>
        <taxon>Fungi</taxon>
        <taxon>Dikarya</taxon>
        <taxon>Ascomycota</taxon>
        <taxon>Pezizomycotina</taxon>
        <taxon>Dothideomycetes</taxon>
        <taxon>Dothideomycetidae</taxon>
        <taxon>Mycosphaerellales</taxon>
        <taxon>Mycosphaerellaceae</taxon>
        <taxon>Cercospora</taxon>
    </lineage>
</organism>
<reference evidence="1 2" key="1">
    <citation type="submission" date="2021-01" db="EMBL/GenBank/DDBJ databases">
        <title>Cercospora kikuchii MAFF 305040 whole genome shotgun sequence.</title>
        <authorList>
            <person name="Kashiwa T."/>
            <person name="Suzuki T."/>
        </authorList>
    </citation>
    <scope>NUCLEOTIDE SEQUENCE [LARGE SCALE GENOMIC DNA]</scope>
    <source>
        <strain evidence="1 2">MAFF 305040</strain>
    </source>
</reference>
<dbReference type="RefSeq" id="XP_044659320.1">
    <property type="nucleotide sequence ID" value="XM_044803385.1"/>
</dbReference>
<sequence length="306" mass="32546">MTDFLNAVGLVSGVLGIISFAKSNFPGDNGPNGAIISVKAGLAANLTEAGGGIKAVYAYDADNQYLGEGKGGSVAEGGLFSSTVDQGAPDTQADFVDVTFDNDAVCVAWITVKMHDGSPGGAWTGDVGSSCGETWYTQTQEAGKDKDGNPYVPRCTWFDGDHTTGSHASMKFRTRAYGENAGDTISNNHACQSTIYGVDNTPVEGTPAKRDFSIRPQWMTEQLIVSSIEQHSAKELCESATSWGPDFVDSKGQYCDMGTKTLTPLCSAEQIEGCLTIDGNALKKRSSVGKREVHLAKKTYDRVVHW</sequence>
<name>A0A9P3CV17_9PEZI</name>
<dbReference type="AlphaFoldDB" id="A0A9P3CV17"/>
<dbReference type="OrthoDB" id="3625768at2759"/>
<gene>
    <name evidence="1" type="ORF">CKM354_000801900</name>
</gene>
<accession>A0A9P3CV17</accession>
<dbReference type="EMBL" id="BOLY01000005">
    <property type="protein sequence ID" value="GIZ44833.1"/>
    <property type="molecule type" value="Genomic_DNA"/>
</dbReference>
<evidence type="ECO:0000313" key="1">
    <source>
        <dbReference type="EMBL" id="GIZ44833.1"/>
    </source>
</evidence>
<evidence type="ECO:0000313" key="2">
    <source>
        <dbReference type="Proteomes" id="UP000825890"/>
    </source>
</evidence>